<dbReference type="Pfam" id="PF03807">
    <property type="entry name" value="F420_oxidored"/>
    <property type="match status" value="1"/>
</dbReference>
<protein>
    <recommendedName>
        <fullName evidence="4">Pyrroline-5-carboxylate reductase catalytic N-terminal domain-containing protein</fullName>
    </recommendedName>
</protein>
<proteinExistence type="inferred from homology"/>
<reference evidence="5 6" key="1">
    <citation type="journal article" date="2023" name="Commun. Biol.">
        <title>Genome analysis of Parmales, the sister group of diatoms, reveals the evolutionary specialization of diatoms from phago-mixotrophs to photoautotrophs.</title>
        <authorList>
            <person name="Ban H."/>
            <person name="Sato S."/>
            <person name="Yoshikawa S."/>
            <person name="Yamada K."/>
            <person name="Nakamura Y."/>
            <person name="Ichinomiya M."/>
            <person name="Sato N."/>
            <person name="Blanc-Mathieu R."/>
            <person name="Endo H."/>
            <person name="Kuwata A."/>
            <person name="Ogata H."/>
        </authorList>
    </citation>
    <scope>NUCLEOTIDE SEQUENCE [LARGE SCALE GENOMIC DNA]</scope>
</reference>
<name>A0ABQ6MN29_9STRA</name>
<feature type="compositionally biased region" description="Acidic residues" evidence="3">
    <location>
        <begin position="385"/>
        <end position="401"/>
    </location>
</feature>
<dbReference type="Proteomes" id="UP001165060">
    <property type="component" value="Unassembled WGS sequence"/>
</dbReference>
<evidence type="ECO:0000256" key="2">
    <source>
        <dbReference type="ARBA" id="ARBA00023002"/>
    </source>
</evidence>
<dbReference type="Gene3D" id="3.40.50.720">
    <property type="entry name" value="NAD(P)-binding Rossmann-like Domain"/>
    <property type="match status" value="1"/>
</dbReference>
<feature type="domain" description="Pyrroline-5-carboxylate reductase catalytic N-terminal" evidence="4">
    <location>
        <begin position="79"/>
        <end position="154"/>
    </location>
</feature>
<dbReference type="SUPFAM" id="SSF51735">
    <property type="entry name" value="NAD(P)-binding Rossmann-fold domains"/>
    <property type="match status" value="1"/>
</dbReference>
<organism evidence="5 6">
    <name type="scientific">Tetraparma gracilis</name>
    <dbReference type="NCBI Taxonomy" id="2962635"/>
    <lineage>
        <taxon>Eukaryota</taxon>
        <taxon>Sar</taxon>
        <taxon>Stramenopiles</taxon>
        <taxon>Ochrophyta</taxon>
        <taxon>Bolidophyceae</taxon>
        <taxon>Parmales</taxon>
        <taxon>Triparmaceae</taxon>
        <taxon>Tetraparma</taxon>
    </lineage>
</organism>
<comment type="similarity">
    <text evidence="1">Belongs to the pyrroline-5-carboxylate reductase family.</text>
</comment>
<comment type="caution">
    <text evidence="5">The sequence shown here is derived from an EMBL/GenBank/DDBJ whole genome shotgun (WGS) entry which is preliminary data.</text>
</comment>
<dbReference type="PANTHER" id="PTHR11645">
    <property type="entry name" value="PYRROLINE-5-CARBOXYLATE REDUCTASE"/>
    <property type="match status" value="1"/>
</dbReference>
<accession>A0ABQ6MN29</accession>
<dbReference type="EMBL" id="BRYB01004345">
    <property type="protein sequence ID" value="GMI29579.1"/>
    <property type="molecule type" value="Genomic_DNA"/>
</dbReference>
<evidence type="ECO:0000313" key="6">
    <source>
        <dbReference type="Proteomes" id="UP001165060"/>
    </source>
</evidence>
<evidence type="ECO:0000313" key="5">
    <source>
        <dbReference type="EMBL" id="GMI29579.1"/>
    </source>
</evidence>
<evidence type="ECO:0000259" key="4">
    <source>
        <dbReference type="Pfam" id="PF03807"/>
    </source>
</evidence>
<evidence type="ECO:0000256" key="1">
    <source>
        <dbReference type="ARBA" id="ARBA00005525"/>
    </source>
</evidence>
<dbReference type="InterPro" id="IPR028939">
    <property type="entry name" value="P5C_Rdtase_cat_N"/>
</dbReference>
<feature type="region of interest" description="Disordered" evidence="3">
    <location>
        <begin position="377"/>
        <end position="401"/>
    </location>
</feature>
<gene>
    <name evidence="5" type="ORF">TeGR_g3435</name>
</gene>
<dbReference type="InterPro" id="IPR036291">
    <property type="entry name" value="NAD(P)-bd_dom_sf"/>
</dbReference>
<keyword evidence="6" id="KW-1185">Reference proteome</keyword>
<evidence type="ECO:0000256" key="3">
    <source>
        <dbReference type="SAM" id="MobiDB-lite"/>
    </source>
</evidence>
<dbReference type="PANTHER" id="PTHR11645:SF0">
    <property type="entry name" value="PYRROLINE-5-CARBOXYLATE REDUCTASE 3"/>
    <property type="match status" value="1"/>
</dbReference>
<keyword evidence="2" id="KW-0560">Oxidoreductase</keyword>
<sequence>MDHSEPDHSEPDLTSPAFITRNLPSILALPPQMTLCSQSRGDASVVIRTQVLFLCGACLTALRNAPALAARPSPAADLVGLIGCGLIGSSVADALLAAGFPPASIMIASRDPQKTRLYKARGCNVTTDREVAATAKVVVVAVAPQHLRGLGNQLRAAVGATTSVGGVVGGVVGGAAAATAAGGEGAAAVTAAGGEGAAAGGAAAGESPPPNKCLVVSCVAGVTGAKLSKLLGLNRVVRTFVDVVQLPVKWGPAGGEGAPEPAPGDVTADQASVAAKNLIAEAGAPLAFLAAAVESLLVDLGLGKRDAKREATACVVGDGEIGGGGGGGRRGGEVDEDHPLWPLKGALDVWKEGVAKRFHKVFADEVMAKDLPSFLDRRQTMEGFGEGEEEEEEEEDDAEEE</sequence>